<evidence type="ECO:0000256" key="2">
    <source>
        <dbReference type="ARBA" id="ARBA00022448"/>
    </source>
</evidence>
<evidence type="ECO:0000256" key="3">
    <source>
        <dbReference type="ARBA" id="ARBA00022729"/>
    </source>
</evidence>
<keyword evidence="8" id="KW-1185">Reference proteome</keyword>
<dbReference type="AlphaFoldDB" id="A0A917DHC5"/>
<dbReference type="PANTHER" id="PTHR30290">
    <property type="entry name" value="PERIPLASMIC BINDING COMPONENT OF ABC TRANSPORTER"/>
    <property type="match status" value="1"/>
</dbReference>
<dbReference type="InterPro" id="IPR030678">
    <property type="entry name" value="Peptide/Ni-bd"/>
</dbReference>
<evidence type="ECO:0000256" key="1">
    <source>
        <dbReference type="ARBA" id="ARBA00005695"/>
    </source>
</evidence>
<comment type="similarity">
    <text evidence="1">Belongs to the bacterial solute-binding protein 5 family.</text>
</comment>
<feature type="compositionally biased region" description="Pro residues" evidence="4">
    <location>
        <begin position="26"/>
        <end position="37"/>
    </location>
</feature>
<evidence type="ECO:0000313" key="7">
    <source>
        <dbReference type="EMBL" id="GGD35500.1"/>
    </source>
</evidence>
<dbReference type="RefSeq" id="WP_188711662.1">
    <property type="nucleotide sequence ID" value="NZ_BMHO01000001.1"/>
</dbReference>
<feature type="signal peptide" evidence="5">
    <location>
        <begin position="1"/>
        <end position="20"/>
    </location>
</feature>
<reference evidence="7" key="2">
    <citation type="submission" date="2020-09" db="EMBL/GenBank/DDBJ databases">
        <authorList>
            <person name="Sun Q."/>
            <person name="Zhou Y."/>
        </authorList>
    </citation>
    <scope>NUCLEOTIDE SEQUENCE</scope>
    <source>
        <strain evidence="7">CGMCC 1.15152</strain>
    </source>
</reference>
<dbReference type="InterPro" id="IPR000914">
    <property type="entry name" value="SBP_5_dom"/>
</dbReference>
<dbReference type="PANTHER" id="PTHR30290:SF9">
    <property type="entry name" value="OLIGOPEPTIDE-BINDING PROTEIN APPA"/>
    <property type="match status" value="1"/>
</dbReference>
<feature type="domain" description="Solute-binding protein family 5" evidence="6">
    <location>
        <begin position="91"/>
        <end position="418"/>
    </location>
</feature>
<dbReference type="SUPFAM" id="SSF53850">
    <property type="entry name" value="Periplasmic binding protein-like II"/>
    <property type="match status" value="1"/>
</dbReference>
<dbReference type="Proteomes" id="UP000633205">
    <property type="component" value="Unassembled WGS sequence"/>
</dbReference>
<evidence type="ECO:0000313" key="8">
    <source>
        <dbReference type="Proteomes" id="UP000633205"/>
    </source>
</evidence>
<dbReference type="Gene3D" id="3.10.105.10">
    <property type="entry name" value="Dipeptide-binding Protein, Domain 3"/>
    <property type="match status" value="1"/>
</dbReference>
<name>A0A917DHC5_9MICO</name>
<dbReference type="EMBL" id="BMHO01000001">
    <property type="protein sequence ID" value="GGD35500.1"/>
    <property type="molecule type" value="Genomic_DNA"/>
</dbReference>
<dbReference type="GO" id="GO:0015833">
    <property type="term" value="P:peptide transport"/>
    <property type="evidence" value="ECO:0007669"/>
    <property type="project" value="TreeGrafter"/>
</dbReference>
<feature type="chain" id="PRO_5039192841" evidence="5">
    <location>
        <begin position="21"/>
        <end position="512"/>
    </location>
</feature>
<comment type="caution">
    <text evidence="7">The sequence shown here is derived from an EMBL/GenBank/DDBJ whole genome shotgun (WGS) entry which is preliminary data.</text>
</comment>
<evidence type="ECO:0000256" key="4">
    <source>
        <dbReference type="SAM" id="MobiDB-lite"/>
    </source>
</evidence>
<dbReference type="PROSITE" id="PS51257">
    <property type="entry name" value="PROKAR_LIPOPROTEIN"/>
    <property type="match status" value="1"/>
</dbReference>
<reference evidence="7" key="1">
    <citation type="journal article" date="2014" name="Int. J. Syst. Evol. Microbiol.">
        <title>Complete genome sequence of Corynebacterium casei LMG S-19264T (=DSM 44701T), isolated from a smear-ripened cheese.</title>
        <authorList>
            <consortium name="US DOE Joint Genome Institute (JGI-PGF)"/>
            <person name="Walter F."/>
            <person name="Albersmeier A."/>
            <person name="Kalinowski J."/>
            <person name="Ruckert C."/>
        </authorList>
    </citation>
    <scope>NUCLEOTIDE SEQUENCE</scope>
    <source>
        <strain evidence="7">CGMCC 1.15152</strain>
    </source>
</reference>
<dbReference type="GO" id="GO:1904680">
    <property type="term" value="F:peptide transmembrane transporter activity"/>
    <property type="evidence" value="ECO:0007669"/>
    <property type="project" value="TreeGrafter"/>
</dbReference>
<keyword evidence="3 5" id="KW-0732">Signal</keyword>
<dbReference type="Pfam" id="PF00496">
    <property type="entry name" value="SBP_bac_5"/>
    <property type="match status" value="1"/>
</dbReference>
<dbReference type="GO" id="GO:0043190">
    <property type="term" value="C:ATP-binding cassette (ABC) transporter complex"/>
    <property type="evidence" value="ECO:0007669"/>
    <property type="project" value="InterPro"/>
</dbReference>
<keyword evidence="2" id="KW-0813">Transport</keyword>
<dbReference type="Gene3D" id="3.40.190.10">
    <property type="entry name" value="Periplasmic binding protein-like II"/>
    <property type="match status" value="1"/>
</dbReference>
<gene>
    <name evidence="7" type="ORF">GCM10010915_15040</name>
</gene>
<accession>A0A917DHC5</accession>
<sequence length="512" mass="54101">MRTSRIAGIGVGLIAALTLAACAPSTPDPPSGGPEQPPEGTEVDPMAPVHIGSLRAPESLDIAADDESGAIEALIGNVYETLFVVTDSGAVQPLLAAGHERSEDGLTHTFALRPDVAFHSGDPLVADDVVDSIERARGTTPASPGGAGLQAVDSVVALDDDTVEIHLVRPSISLAADLARVPIANDRLDGDRTTTADGTGPYTLVPWEPGSEITLERNDEYWGDAAENERVVFEHFADATALGNALLAGDIDIATGVATPGAAAMFEADDSLVVSDGTSTNEVVLAFNNRVAPFDDVRVRRAVSAAIDDEAVREAAWGDRGEVIGSMVPPTDAWYEDLSGIDVYDPDQARDLLAEAGYPDGLTFTLPLPTGSDHMTDAELIRDQLAEAGITAEVEEVAPDEWHRLVVEDGEYGATLVNRPGVRDLLTYGDPEAIWGYDNPEVAEWIEQSELVTTGAEQTELLKLVARTIAEDAASEWLYVTPTLVVAADTVSGYPINGLGAQFFAFHIRKST</sequence>
<protein>
    <submittedName>
        <fullName evidence="7">Peptide ABC transporter substrate-binding protein</fullName>
    </submittedName>
</protein>
<dbReference type="GO" id="GO:0042597">
    <property type="term" value="C:periplasmic space"/>
    <property type="evidence" value="ECO:0007669"/>
    <property type="project" value="UniProtKB-ARBA"/>
</dbReference>
<organism evidence="7 8">
    <name type="scientific">Microbacterium faecale</name>
    <dbReference type="NCBI Taxonomy" id="1804630"/>
    <lineage>
        <taxon>Bacteria</taxon>
        <taxon>Bacillati</taxon>
        <taxon>Actinomycetota</taxon>
        <taxon>Actinomycetes</taxon>
        <taxon>Micrococcales</taxon>
        <taxon>Microbacteriaceae</taxon>
        <taxon>Microbacterium</taxon>
    </lineage>
</organism>
<dbReference type="Gene3D" id="3.90.76.10">
    <property type="entry name" value="Dipeptide-binding Protein, Domain 1"/>
    <property type="match status" value="1"/>
</dbReference>
<feature type="region of interest" description="Disordered" evidence="4">
    <location>
        <begin position="24"/>
        <end position="46"/>
    </location>
</feature>
<evidence type="ECO:0000259" key="6">
    <source>
        <dbReference type="Pfam" id="PF00496"/>
    </source>
</evidence>
<evidence type="ECO:0000256" key="5">
    <source>
        <dbReference type="SAM" id="SignalP"/>
    </source>
</evidence>
<proteinExistence type="inferred from homology"/>
<dbReference type="InterPro" id="IPR039424">
    <property type="entry name" value="SBP_5"/>
</dbReference>
<dbReference type="PIRSF" id="PIRSF002741">
    <property type="entry name" value="MppA"/>
    <property type="match status" value="1"/>
</dbReference>